<dbReference type="InterPro" id="IPR015424">
    <property type="entry name" value="PyrdxlP-dep_Trfase"/>
</dbReference>
<dbReference type="Gene3D" id="3.40.640.10">
    <property type="entry name" value="Type I PLP-dependent aspartate aminotransferase-like (Major domain)"/>
    <property type="match status" value="1"/>
</dbReference>
<comment type="miscellaneous">
    <text evidence="8">In eukaryotes there are cytoplasmic, mitochondrial and chloroplastic isozymes.</text>
</comment>
<dbReference type="NCBIfam" id="NF006719">
    <property type="entry name" value="PRK09257.1"/>
    <property type="match status" value="1"/>
</dbReference>
<dbReference type="FunFam" id="3.40.640.10:FF:000066">
    <property type="entry name" value="Aspartate aminotransferase"/>
    <property type="match status" value="1"/>
</dbReference>
<evidence type="ECO:0000256" key="8">
    <source>
        <dbReference type="RuleBase" id="RU000480"/>
    </source>
</evidence>
<evidence type="ECO:0000313" key="11">
    <source>
        <dbReference type="Proteomes" id="UP001162131"/>
    </source>
</evidence>
<evidence type="ECO:0000256" key="6">
    <source>
        <dbReference type="ARBA" id="ARBA00022898"/>
    </source>
</evidence>
<keyword evidence="4 8" id="KW-0032">Aminotransferase</keyword>
<dbReference type="FunFam" id="3.90.1150.10:FF:000001">
    <property type="entry name" value="Aspartate aminotransferase"/>
    <property type="match status" value="1"/>
</dbReference>
<dbReference type="InterPro" id="IPR000796">
    <property type="entry name" value="Asp_trans"/>
</dbReference>
<protein>
    <recommendedName>
        <fullName evidence="8">Aspartate aminotransferase</fullName>
        <ecNumber evidence="8">2.6.1.1</ecNumber>
    </recommendedName>
</protein>
<evidence type="ECO:0000256" key="5">
    <source>
        <dbReference type="ARBA" id="ARBA00022679"/>
    </source>
</evidence>
<evidence type="ECO:0000256" key="3">
    <source>
        <dbReference type="ARBA" id="ARBA00011738"/>
    </source>
</evidence>
<dbReference type="InterPro" id="IPR004838">
    <property type="entry name" value="NHTrfase_class1_PyrdxlP-BS"/>
</dbReference>
<dbReference type="PANTHER" id="PTHR11879:SF22">
    <property type="entry name" value="ASPARTATE AMINOTRANSFERASE, MITOCHONDRIAL"/>
    <property type="match status" value="1"/>
</dbReference>
<dbReference type="GO" id="GO:0006520">
    <property type="term" value="P:amino acid metabolic process"/>
    <property type="evidence" value="ECO:0007669"/>
    <property type="project" value="InterPro"/>
</dbReference>
<name>A0AAU9JWZ5_9CILI</name>
<comment type="cofactor">
    <cofactor evidence="1">
        <name>pyridoxal 5'-phosphate</name>
        <dbReference type="ChEBI" id="CHEBI:597326"/>
    </cofactor>
</comment>
<evidence type="ECO:0000313" key="10">
    <source>
        <dbReference type="EMBL" id="CAG9329081.1"/>
    </source>
</evidence>
<dbReference type="Proteomes" id="UP001162131">
    <property type="component" value="Unassembled WGS sequence"/>
</dbReference>
<evidence type="ECO:0000256" key="2">
    <source>
        <dbReference type="ARBA" id="ARBA00007441"/>
    </source>
</evidence>
<dbReference type="FunFam" id="3.90.1150.10:FF:000160">
    <property type="entry name" value="Similar to aspartate aminotransferase"/>
    <property type="match status" value="1"/>
</dbReference>
<evidence type="ECO:0000256" key="4">
    <source>
        <dbReference type="ARBA" id="ARBA00022576"/>
    </source>
</evidence>
<dbReference type="EC" id="2.6.1.1" evidence="8"/>
<dbReference type="GO" id="GO:0030170">
    <property type="term" value="F:pyridoxal phosphate binding"/>
    <property type="evidence" value="ECO:0007669"/>
    <property type="project" value="InterPro"/>
</dbReference>
<sequence length="414" mass="46072">MLSKVISRASSIWTNVPQGPPDPILGISEAFKRDTNPRKVNLGVGAYRDDDGKPWILPSVKKAKEILINANLDHEYLPTEGLNTFRQAAALLAYGNCPEVAEGRIAALQALSGTGALRIGCAFISRFYPHNKIIYVPKPTWGNHKNIARDAGLEVREYSYYCPTKKGLDFERLLSEIDEAPRNSIILLHACAHNPTGQDPSHEQWAQIHEVITRKQHLAFFDTAYQGFASGSTDEDAYGLRYFVKEKSPVLLAQSFAKNFGLYGERIGLFTAVTDSSAETDRVVSQLKILGRAMYSNPPLYGARIVSTVLNTPELYRQWQQDLVTMSGRIKAMRSALVEKLKEKGSPHDWSHITNQIGMFAFTGLNAEQSQTLMTRNHVYLTLDGRISIAGLNTKNVEYVADAIETVTRNTAKI</sequence>
<dbReference type="AlphaFoldDB" id="A0AAU9JWZ5"/>
<gene>
    <name evidence="10" type="ORF">BSTOLATCC_MIC47915</name>
</gene>
<keyword evidence="6" id="KW-0663">Pyridoxal phosphate</keyword>
<evidence type="ECO:0000256" key="7">
    <source>
        <dbReference type="ARBA" id="ARBA00049185"/>
    </source>
</evidence>
<keyword evidence="11" id="KW-1185">Reference proteome</keyword>
<dbReference type="Gene3D" id="3.90.1150.10">
    <property type="entry name" value="Aspartate Aminotransferase, domain 1"/>
    <property type="match status" value="1"/>
</dbReference>
<feature type="domain" description="Aminotransferase class I/classII large" evidence="9">
    <location>
        <begin position="38"/>
        <end position="404"/>
    </location>
</feature>
<dbReference type="EMBL" id="CAJZBQ010000047">
    <property type="protein sequence ID" value="CAG9329081.1"/>
    <property type="molecule type" value="Genomic_DNA"/>
</dbReference>
<dbReference type="PANTHER" id="PTHR11879">
    <property type="entry name" value="ASPARTATE AMINOTRANSFERASE"/>
    <property type="match status" value="1"/>
</dbReference>
<dbReference type="GO" id="GO:0005739">
    <property type="term" value="C:mitochondrion"/>
    <property type="evidence" value="ECO:0007669"/>
    <property type="project" value="TreeGrafter"/>
</dbReference>
<comment type="catalytic activity">
    <reaction evidence="7 8">
        <text>L-aspartate + 2-oxoglutarate = oxaloacetate + L-glutamate</text>
        <dbReference type="Rhea" id="RHEA:21824"/>
        <dbReference type="ChEBI" id="CHEBI:16452"/>
        <dbReference type="ChEBI" id="CHEBI:16810"/>
        <dbReference type="ChEBI" id="CHEBI:29985"/>
        <dbReference type="ChEBI" id="CHEBI:29991"/>
        <dbReference type="EC" id="2.6.1.1"/>
    </reaction>
</comment>
<dbReference type="GO" id="GO:0004069">
    <property type="term" value="F:L-aspartate:2-oxoglutarate aminotransferase activity"/>
    <property type="evidence" value="ECO:0007669"/>
    <property type="project" value="UniProtKB-EC"/>
</dbReference>
<dbReference type="InterPro" id="IPR015421">
    <property type="entry name" value="PyrdxlP-dep_Trfase_major"/>
</dbReference>
<comment type="subunit">
    <text evidence="3 8">Homodimer.</text>
</comment>
<dbReference type="Pfam" id="PF00155">
    <property type="entry name" value="Aminotran_1_2"/>
    <property type="match status" value="1"/>
</dbReference>
<evidence type="ECO:0000256" key="1">
    <source>
        <dbReference type="ARBA" id="ARBA00001933"/>
    </source>
</evidence>
<evidence type="ECO:0000259" key="9">
    <source>
        <dbReference type="Pfam" id="PF00155"/>
    </source>
</evidence>
<dbReference type="PRINTS" id="PR00799">
    <property type="entry name" value="TRANSAMINASE"/>
</dbReference>
<dbReference type="PROSITE" id="PS00105">
    <property type="entry name" value="AA_TRANSFER_CLASS_1"/>
    <property type="match status" value="1"/>
</dbReference>
<accession>A0AAU9JWZ5</accession>
<proteinExistence type="inferred from homology"/>
<organism evidence="10 11">
    <name type="scientific">Blepharisma stoltei</name>
    <dbReference type="NCBI Taxonomy" id="1481888"/>
    <lineage>
        <taxon>Eukaryota</taxon>
        <taxon>Sar</taxon>
        <taxon>Alveolata</taxon>
        <taxon>Ciliophora</taxon>
        <taxon>Postciliodesmatophora</taxon>
        <taxon>Heterotrichea</taxon>
        <taxon>Heterotrichida</taxon>
        <taxon>Blepharismidae</taxon>
        <taxon>Blepharisma</taxon>
    </lineage>
</organism>
<dbReference type="CDD" id="cd00609">
    <property type="entry name" value="AAT_like"/>
    <property type="match status" value="1"/>
</dbReference>
<reference evidence="10" key="1">
    <citation type="submission" date="2021-09" db="EMBL/GenBank/DDBJ databases">
        <authorList>
            <consortium name="AG Swart"/>
            <person name="Singh M."/>
            <person name="Singh A."/>
            <person name="Seah K."/>
            <person name="Emmerich C."/>
        </authorList>
    </citation>
    <scope>NUCLEOTIDE SEQUENCE</scope>
    <source>
        <strain evidence="10">ATCC30299</strain>
    </source>
</reference>
<keyword evidence="5 8" id="KW-0808">Transferase</keyword>
<dbReference type="SUPFAM" id="SSF53383">
    <property type="entry name" value="PLP-dependent transferases"/>
    <property type="match status" value="1"/>
</dbReference>
<comment type="similarity">
    <text evidence="2">Belongs to the class-I pyridoxal-phosphate-dependent aminotransferase family.</text>
</comment>
<dbReference type="InterPro" id="IPR015422">
    <property type="entry name" value="PyrdxlP-dep_Trfase_small"/>
</dbReference>
<comment type="caution">
    <text evidence="10">The sequence shown here is derived from an EMBL/GenBank/DDBJ whole genome shotgun (WGS) entry which is preliminary data.</text>
</comment>
<dbReference type="InterPro" id="IPR004839">
    <property type="entry name" value="Aminotransferase_I/II_large"/>
</dbReference>